<dbReference type="SUPFAM" id="SSF53187">
    <property type="entry name" value="Zn-dependent exopeptidases"/>
    <property type="match status" value="1"/>
</dbReference>
<evidence type="ECO:0000313" key="8">
    <source>
        <dbReference type="Proteomes" id="UP000242875"/>
    </source>
</evidence>
<reference evidence="7 8" key="1">
    <citation type="journal article" date="2017" name="Mycologia">
        <title>Bifiguratus adelaidae, gen. et sp. nov., a new member of Mucoromycotina in endophytic and soil-dwelling habitats.</title>
        <authorList>
            <person name="Torres-Cruz T.J."/>
            <person name="Billingsley Tobias T.L."/>
            <person name="Almatruk M."/>
            <person name="Hesse C."/>
            <person name="Kuske C.R."/>
            <person name="Desiro A."/>
            <person name="Benucci G.M."/>
            <person name="Bonito G."/>
            <person name="Stajich J.E."/>
            <person name="Dunlap C."/>
            <person name="Arnold A.E."/>
            <person name="Porras-Alfaro A."/>
        </authorList>
    </citation>
    <scope>NUCLEOTIDE SEQUENCE [LARGE SCALE GENOMIC DNA]</scope>
    <source>
        <strain evidence="7 8">AZ0501</strain>
    </source>
</reference>
<dbReference type="InterPro" id="IPR036264">
    <property type="entry name" value="Bact_exopeptidase_dim_dom"/>
</dbReference>
<keyword evidence="4" id="KW-0378">Hydrolase</keyword>
<evidence type="ECO:0000259" key="6">
    <source>
        <dbReference type="Pfam" id="PF07687"/>
    </source>
</evidence>
<organism evidence="7 8">
    <name type="scientific">Bifiguratus adelaidae</name>
    <dbReference type="NCBI Taxonomy" id="1938954"/>
    <lineage>
        <taxon>Eukaryota</taxon>
        <taxon>Fungi</taxon>
        <taxon>Fungi incertae sedis</taxon>
        <taxon>Mucoromycota</taxon>
        <taxon>Mucoromycotina</taxon>
        <taxon>Endogonomycetes</taxon>
        <taxon>Endogonales</taxon>
        <taxon>Endogonales incertae sedis</taxon>
        <taxon>Bifiguratus</taxon>
    </lineage>
</organism>
<dbReference type="Proteomes" id="UP000242875">
    <property type="component" value="Unassembled WGS sequence"/>
</dbReference>
<evidence type="ECO:0000256" key="4">
    <source>
        <dbReference type="ARBA" id="ARBA00022801"/>
    </source>
</evidence>
<dbReference type="EMBL" id="MVBO01000031">
    <property type="protein sequence ID" value="OZJ04719.1"/>
    <property type="molecule type" value="Genomic_DNA"/>
</dbReference>
<dbReference type="Gene3D" id="3.40.630.10">
    <property type="entry name" value="Zn peptidases"/>
    <property type="match status" value="1"/>
</dbReference>
<dbReference type="Pfam" id="PF07687">
    <property type="entry name" value="M20_dimer"/>
    <property type="match status" value="1"/>
</dbReference>
<name>A0A261Y264_9FUNG</name>
<comment type="caution">
    <text evidence="7">The sequence shown here is derived from an EMBL/GenBank/DDBJ whole genome shotgun (WGS) entry which is preliminary data.</text>
</comment>
<evidence type="ECO:0000256" key="3">
    <source>
        <dbReference type="ARBA" id="ARBA00022723"/>
    </source>
</evidence>
<dbReference type="SUPFAM" id="SSF55031">
    <property type="entry name" value="Bacterial exopeptidase dimerisation domain"/>
    <property type="match status" value="1"/>
</dbReference>
<proteinExistence type="inferred from homology"/>
<evidence type="ECO:0000256" key="2">
    <source>
        <dbReference type="ARBA" id="ARBA00006247"/>
    </source>
</evidence>
<dbReference type="InterPro" id="IPR011650">
    <property type="entry name" value="Peptidase_M20_dimer"/>
</dbReference>
<dbReference type="PANTHER" id="PTHR43808:SF8">
    <property type="entry name" value="PEPTIDASE M20 DIMERISATION DOMAIN-CONTAINING PROTEIN"/>
    <property type="match status" value="1"/>
</dbReference>
<protein>
    <recommendedName>
        <fullName evidence="6">Peptidase M20 dimerisation domain-containing protein</fullName>
    </recommendedName>
</protein>
<evidence type="ECO:0000256" key="1">
    <source>
        <dbReference type="ARBA" id="ARBA00001947"/>
    </source>
</evidence>
<dbReference type="InterPro" id="IPR002933">
    <property type="entry name" value="Peptidase_M20"/>
</dbReference>
<evidence type="ECO:0000256" key="5">
    <source>
        <dbReference type="ARBA" id="ARBA00022833"/>
    </source>
</evidence>
<dbReference type="Pfam" id="PF01546">
    <property type="entry name" value="Peptidase_M20"/>
    <property type="match status" value="1"/>
</dbReference>
<comment type="cofactor">
    <cofactor evidence="1">
        <name>Zn(2+)</name>
        <dbReference type="ChEBI" id="CHEBI:29105"/>
    </cofactor>
</comment>
<dbReference type="GO" id="GO:0016787">
    <property type="term" value="F:hydrolase activity"/>
    <property type="evidence" value="ECO:0007669"/>
    <property type="project" value="UniProtKB-KW"/>
</dbReference>
<dbReference type="Gene3D" id="3.30.70.360">
    <property type="match status" value="1"/>
</dbReference>
<dbReference type="InterPro" id="IPR050072">
    <property type="entry name" value="Peptidase_M20A"/>
</dbReference>
<gene>
    <name evidence="7" type="ORF">BZG36_01784</name>
</gene>
<keyword evidence="3" id="KW-0479">Metal-binding</keyword>
<dbReference type="OrthoDB" id="3064516at2759"/>
<dbReference type="AlphaFoldDB" id="A0A261Y264"/>
<keyword evidence="5" id="KW-0862">Zinc</keyword>
<sequence length="363" mass="38794">MASTRDNLLALHKTLVSISCVTGNEAPCSDALKAYLSEHGWTVETQATGPGRENVYAYLGSHRKTRVVLNSHLDVVPPYIDFSEDAENVYGRGSSDAKGPMAAQIIAAQELVQESVIKEGDVGLLYVTGEEVDHIGMIKANDLDIQPEAMIVGEPTENVLATGHKGAIKFTLTVEGLAAHSGYPHLGTSANTHLTRILNRLLDLSLPSSPILGSTTLNIGQIKGGVASNVIPAKAVADVMIRVATSVDEVWHLVQQAVESYANAQTGKGEVQVPKISLDKTNWFEPVHCHVVPSFTTKAMSYNTDIGAWKHPLPAGAYLYGPGSILVAHGENEFVSKQQLVESVEGYKRLITSVLAGKGKPAE</sequence>
<comment type="similarity">
    <text evidence="2">Belongs to the peptidase M20A family.</text>
</comment>
<feature type="domain" description="Peptidase M20 dimerisation" evidence="6">
    <location>
        <begin position="162"/>
        <end position="261"/>
    </location>
</feature>
<dbReference type="PANTHER" id="PTHR43808">
    <property type="entry name" value="ACETYLORNITHINE DEACETYLASE"/>
    <property type="match status" value="1"/>
</dbReference>
<dbReference type="GO" id="GO:0046872">
    <property type="term" value="F:metal ion binding"/>
    <property type="evidence" value="ECO:0007669"/>
    <property type="project" value="UniProtKB-KW"/>
</dbReference>
<keyword evidence="8" id="KW-1185">Reference proteome</keyword>
<accession>A0A261Y264</accession>
<evidence type="ECO:0000313" key="7">
    <source>
        <dbReference type="EMBL" id="OZJ04719.1"/>
    </source>
</evidence>